<evidence type="ECO:0000313" key="2">
    <source>
        <dbReference type="EMBL" id="CAD9140874.1"/>
    </source>
</evidence>
<accession>A0A7S1QJN6</accession>
<reference evidence="2" key="1">
    <citation type="submission" date="2021-01" db="EMBL/GenBank/DDBJ databases">
        <authorList>
            <person name="Corre E."/>
            <person name="Pelletier E."/>
            <person name="Niang G."/>
            <person name="Scheremetjew M."/>
            <person name="Finn R."/>
            <person name="Kale V."/>
            <person name="Holt S."/>
            <person name="Cochrane G."/>
            <person name="Meng A."/>
            <person name="Brown T."/>
            <person name="Cohen L."/>
        </authorList>
    </citation>
    <scope>NUCLEOTIDE SEQUENCE</scope>
    <source>
        <strain evidence="2">OF101</strain>
    </source>
</reference>
<sequence>MPSNESFGCFVSSTAVRTASRDDDIKRLCFMTTASGDFRGQPLTPDGQMENMEGVLTMGHKTNKYMSYPLKRVPNFGRDFCNYSFDFRKKPFGDNALNHHTCQQLREYGTAGNIVTAKLPFSKTQYAAEFVARDEDAMKKAKGRSQEPPHRYCEDVRLLTTKSFSQFTHSVPSPEVRSKGQLLRPSSSLVRPQNHWEDAMRTTYGGDFMKRAGKESRRRRKPSSSLSEPSLLSAAASTF</sequence>
<evidence type="ECO:0000256" key="1">
    <source>
        <dbReference type="SAM" id="MobiDB-lite"/>
    </source>
</evidence>
<gene>
    <name evidence="2" type="ORF">ACAT0790_LOCUS26868</name>
</gene>
<name>A0A7S1QJN6_ALECA</name>
<feature type="compositionally biased region" description="Low complexity" evidence="1">
    <location>
        <begin position="223"/>
        <end position="239"/>
    </location>
</feature>
<organism evidence="2">
    <name type="scientific">Alexandrium catenella</name>
    <name type="common">Red tide dinoflagellate</name>
    <name type="synonym">Gonyaulax catenella</name>
    <dbReference type="NCBI Taxonomy" id="2925"/>
    <lineage>
        <taxon>Eukaryota</taxon>
        <taxon>Sar</taxon>
        <taxon>Alveolata</taxon>
        <taxon>Dinophyceae</taxon>
        <taxon>Gonyaulacales</taxon>
        <taxon>Pyrocystaceae</taxon>
        <taxon>Alexandrium</taxon>
    </lineage>
</organism>
<feature type="region of interest" description="Disordered" evidence="1">
    <location>
        <begin position="169"/>
        <end position="239"/>
    </location>
</feature>
<proteinExistence type="predicted"/>
<dbReference type="EMBL" id="HBGE01044579">
    <property type="protein sequence ID" value="CAD9140874.1"/>
    <property type="molecule type" value="Transcribed_RNA"/>
</dbReference>
<protein>
    <submittedName>
        <fullName evidence="2">Uncharacterized protein</fullName>
    </submittedName>
</protein>
<dbReference type="AlphaFoldDB" id="A0A7S1QJN6"/>